<dbReference type="InterPro" id="IPR013766">
    <property type="entry name" value="Thioredoxin_domain"/>
</dbReference>
<dbReference type="PANTHER" id="PTHR42852">
    <property type="entry name" value="THIOL:DISULFIDE INTERCHANGE PROTEIN DSBE"/>
    <property type="match status" value="1"/>
</dbReference>
<dbReference type="OrthoDB" id="750178at2"/>
<organism evidence="3 4">
    <name type="scientific">Pedobacter insulae</name>
    <dbReference type="NCBI Taxonomy" id="414048"/>
    <lineage>
        <taxon>Bacteria</taxon>
        <taxon>Pseudomonadati</taxon>
        <taxon>Bacteroidota</taxon>
        <taxon>Sphingobacteriia</taxon>
        <taxon>Sphingobacteriales</taxon>
        <taxon>Sphingobacteriaceae</taxon>
        <taxon>Pedobacter</taxon>
    </lineage>
</organism>
<evidence type="ECO:0000259" key="2">
    <source>
        <dbReference type="PROSITE" id="PS51352"/>
    </source>
</evidence>
<dbReference type="InterPro" id="IPR036249">
    <property type="entry name" value="Thioredoxin-like_sf"/>
</dbReference>
<dbReference type="SUPFAM" id="SSF52833">
    <property type="entry name" value="Thioredoxin-like"/>
    <property type="match status" value="1"/>
</dbReference>
<keyword evidence="1" id="KW-0732">Signal</keyword>
<feature type="signal peptide" evidence="1">
    <location>
        <begin position="1"/>
        <end position="19"/>
    </location>
</feature>
<dbReference type="RefSeq" id="WP_090997623.1">
    <property type="nucleotide sequence ID" value="NZ_FOPP01000013.1"/>
</dbReference>
<dbReference type="PANTHER" id="PTHR42852:SF13">
    <property type="entry name" value="PROTEIN DIPZ"/>
    <property type="match status" value="1"/>
</dbReference>
<dbReference type="PROSITE" id="PS51352">
    <property type="entry name" value="THIOREDOXIN_2"/>
    <property type="match status" value="1"/>
</dbReference>
<dbReference type="Proteomes" id="UP000199666">
    <property type="component" value="Unassembled WGS sequence"/>
</dbReference>
<dbReference type="InterPro" id="IPR025380">
    <property type="entry name" value="DUF4369"/>
</dbReference>
<dbReference type="Pfam" id="PF14289">
    <property type="entry name" value="DUF4369"/>
    <property type="match status" value="1"/>
</dbReference>
<feature type="chain" id="PRO_5011624113" evidence="1">
    <location>
        <begin position="20"/>
        <end position="400"/>
    </location>
</feature>
<keyword evidence="3" id="KW-0413">Isomerase</keyword>
<gene>
    <name evidence="3" type="ORF">SAMN04489864_11390</name>
</gene>
<evidence type="ECO:0000256" key="1">
    <source>
        <dbReference type="SAM" id="SignalP"/>
    </source>
</evidence>
<name>A0A1I3A8Y7_9SPHI</name>
<accession>A0A1I3A8Y7</accession>
<dbReference type="STRING" id="414048.SAMN04489864_11390"/>
<feature type="domain" description="Thioredoxin" evidence="2">
    <location>
        <begin position="247"/>
        <end position="398"/>
    </location>
</feature>
<reference evidence="3 4" key="1">
    <citation type="submission" date="2016-10" db="EMBL/GenBank/DDBJ databases">
        <authorList>
            <person name="de Groot N.N."/>
        </authorList>
    </citation>
    <scope>NUCLEOTIDE SEQUENCE [LARGE SCALE GENOMIC DNA]</scope>
    <source>
        <strain evidence="3 4">DSM 18684</strain>
    </source>
</reference>
<dbReference type="AlphaFoldDB" id="A0A1I3A8Y7"/>
<keyword evidence="4" id="KW-1185">Reference proteome</keyword>
<dbReference type="InterPro" id="IPR013740">
    <property type="entry name" value="Redoxin"/>
</dbReference>
<dbReference type="InterPro" id="IPR050553">
    <property type="entry name" value="Thioredoxin_ResA/DsbE_sf"/>
</dbReference>
<evidence type="ECO:0000313" key="3">
    <source>
        <dbReference type="EMBL" id="SFH46498.1"/>
    </source>
</evidence>
<evidence type="ECO:0000313" key="4">
    <source>
        <dbReference type="Proteomes" id="UP000199666"/>
    </source>
</evidence>
<dbReference type="GO" id="GO:0016853">
    <property type="term" value="F:isomerase activity"/>
    <property type="evidence" value="ECO:0007669"/>
    <property type="project" value="UniProtKB-KW"/>
</dbReference>
<dbReference type="Gene3D" id="3.40.30.10">
    <property type="entry name" value="Glutaredoxin"/>
    <property type="match status" value="1"/>
</dbReference>
<dbReference type="CDD" id="cd02966">
    <property type="entry name" value="TlpA_like_family"/>
    <property type="match status" value="1"/>
</dbReference>
<proteinExistence type="predicted"/>
<dbReference type="EMBL" id="FOPP01000013">
    <property type="protein sequence ID" value="SFH46498.1"/>
    <property type="molecule type" value="Genomic_DNA"/>
</dbReference>
<protein>
    <submittedName>
        <fullName evidence="3">Thiol-disulfide isomerase or thioredoxin</fullName>
    </submittedName>
</protein>
<dbReference type="Pfam" id="PF08534">
    <property type="entry name" value="Redoxin"/>
    <property type="match status" value="1"/>
</dbReference>
<sequence>MKRVRFLIVLTFLSLFAFAQKATFTISGTINWKNSGYIYLSYRDKDGQSKTDSSIIIQQTFKFKGNINEPTNAYLRGSLKTRNVDDPNFTSFFIEPSEMKLEVTEGNYKDFKLKGSKTQDEVAQLAKLKGSITAGLKPYQDAYKLANEAYIKAIKDKLPPSVQDSLKKVANVIRNQFEPFSKKLDQVDYAFVAKNPNSYLSAYLMTFKVSKLPLDSVVLFYKGFSEKIKQSGFGKQIEAEIVKLRKGSPGSVAGAFTWVDIDGAPLSLADFKGKYVLLDFWASWCIPCREGNPHLKKLYTLYKPKGFEIIGISDDDTKPEAWRAAVAQDGIGMWKHVLRGLKLTKDGFDRSNDISDSFGIHTLPTKILIDKTGKIIGRYGGGGESDEALDKKLAEIMSTQ</sequence>